<sequence length="596" mass="68208">MRSTVICARLRNQFHWPTISARNHHIRIAASTARKSQQIHIGNTKKFHSNQGWNKDDTFFRFTRSRFLRDEAKELAQRYIKFDVNQLAKTAARISGPGTRECIKVEKMADGLYSKGLLLTMDDGVQVIGKVPNPNAGMPRFTTASEVATMDFVRNILGTPAPKVLGWSSGTDNPVGAEHIIMEKIPGVQLETLWNKLDVEMKVNIVKEIAGYQRDWTLTSFSQYGSIYYKEDIPNATSLTYTNKNGEQVTDDRFTVGPSTGRQHFDDGRASVKFDRGPWSSPLGYAKAAGYREMECITQIPKLPKSPIGLYGPQTYRPSKEKKIRALQAYMEIVDHLLPDDKSITGSHLWHNDLHAENIFVNPDNPSEICGIIDWQTTELAPLYDHTIEPYFLEYQGPRMTGDLLQQPDIQEIQKLFEDDEELTASEKKRKAESLFWRMALVSLWRNTLHMGIEPLFRALQFRETVRFTLLIFARNLYLDGEAAYLAILADQYRKGWEDVPDIRSNSKKGFPYEFTPDELKVIDGDCEGAANGINIMGDVKEAVGSHFFRVDGTVDHEEYDEVKELIRLTKADFMSKYPENEEEREEWEAAWPFDH</sequence>
<dbReference type="PANTHER" id="PTHR36091:SF2">
    <property type="entry name" value="AMINOGLYCOSIDE PHOSPHOTRANSFERASE DOMAIN-CONTAINING PROTEIN"/>
    <property type="match status" value="1"/>
</dbReference>
<keyword evidence="3" id="KW-1185">Reference proteome</keyword>
<dbReference type="InterPro" id="IPR011009">
    <property type="entry name" value="Kinase-like_dom_sf"/>
</dbReference>
<dbReference type="Proteomes" id="UP000008866">
    <property type="component" value="Unassembled WGS sequence"/>
</dbReference>
<feature type="domain" description="Aminoglycoside phosphotransferase" evidence="1">
    <location>
        <begin position="317"/>
        <end position="383"/>
    </location>
</feature>
<dbReference type="HOGENOM" id="CLU_019189_13_0_1"/>
<name>D4AKH4_ARTBC</name>
<organism evidence="2 3">
    <name type="scientific">Arthroderma benhamiae (strain ATCC MYA-4681 / CBS 112371)</name>
    <name type="common">Trichophyton mentagrophytes</name>
    <dbReference type="NCBI Taxonomy" id="663331"/>
    <lineage>
        <taxon>Eukaryota</taxon>
        <taxon>Fungi</taxon>
        <taxon>Dikarya</taxon>
        <taxon>Ascomycota</taxon>
        <taxon>Pezizomycotina</taxon>
        <taxon>Eurotiomycetes</taxon>
        <taxon>Eurotiomycetidae</taxon>
        <taxon>Onygenales</taxon>
        <taxon>Arthrodermataceae</taxon>
        <taxon>Trichophyton</taxon>
    </lineage>
</organism>
<dbReference type="GeneID" id="9522010"/>
<dbReference type="EMBL" id="ABSU01000002">
    <property type="protein sequence ID" value="EFE35883.1"/>
    <property type="molecule type" value="Genomic_DNA"/>
</dbReference>
<dbReference type="OrthoDB" id="2831558at2759"/>
<dbReference type="eggNOG" id="ENOG502SHU0">
    <property type="taxonomic scope" value="Eukaryota"/>
</dbReference>
<proteinExistence type="predicted"/>
<evidence type="ECO:0000313" key="3">
    <source>
        <dbReference type="Proteomes" id="UP000008866"/>
    </source>
</evidence>
<reference evidence="3" key="1">
    <citation type="journal article" date="2011" name="Genome Biol.">
        <title>Comparative and functional genomics provide insights into the pathogenicity of dermatophytic fungi.</title>
        <authorList>
            <person name="Burmester A."/>
            <person name="Shelest E."/>
            <person name="Gloeckner G."/>
            <person name="Heddergott C."/>
            <person name="Schindler S."/>
            <person name="Staib P."/>
            <person name="Heidel A."/>
            <person name="Felder M."/>
            <person name="Petzold A."/>
            <person name="Szafranski K."/>
            <person name="Feuermann M."/>
            <person name="Pedruzzi I."/>
            <person name="Priebe S."/>
            <person name="Groth M."/>
            <person name="Winkler R."/>
            <person name="Li W."/>
            <person name="Kniemeyer O."/>
            <person name="Schroeckh V."/>
            <person name="Hertweck C."/>
            <person name="Hube B."/>
            <person name="White T.C."/>
            <person name="Platzer M."/>
            <person name="Guthke R."/>
            <person name="Heitman J."/>
            <person name="Woestemeyer J."/>
            <person name="Zipfel P.F."/>
            <person name="Monod M."/>
            <person name="Brakhage A.A."/>
        </authorList>
    </citation>
    <scope>NUCLEOTIDE SEQUENCE [LARGE SCALE GENOMIC DNA]</scope>
    <source>
        <strain evidence="3">ATCC MYA-4681 / CBS 112371</strain>
    </source>
</reference>
<dbReference type="OMA" id="QTSHIWH"/>
<dbReference type="PANTHER" id="PTHR36091">
    <property type="entry name" value="ALTERED INHERITANCE OF MITOCHONDRIA PROTEIN 9, MITOCHONDRIAL"/>
    <property type="match status" value="1"/>
</dbReference>
<evidence type="ECO:0000259" key="1">
    <source>
        <dbReference type="Pfam" id="PF01636"/>
    </source>
</evidence>
<dbReference type="AlphaFoldDB" id="D4AKH4"/>
<dbReference type="Gene3D" id="3.90.1200.10">
    <property type="match status" value="1"/>
</dbReference>
<dbReference type="InterPro" id="IPR051035">
    <property type="entry name" value="Mito_inheritance_9"/>
</dbReference>
<dbReference type="KEGG" id="abe:ARB_04817"/>
<dbReference type="InterPro" id="IPR002575">
    <property type="entry name" value="Aminoglycoside_PTrfase"/>
</dbReference>
<gene>
    <name evidence="2" type="ORF">ARB_04817</name>
</gene>
<comment type="caution">
    <text evidence="2">The sequence shown here is derived from an EMBL/GenBank/DDBJ whole genome shotgun (WGS) entry which is preliminary data.</text>
</comment>
<accession>D4AKH4</accession>
<evidence type="ECO:0000313" key="2">
    <source>
        <dbReference type="EMBL" id="EFE35883.1"/>
    </source>
</evidence>
<dbReference type="RefSeq" id="XP_003016528.1">
    <property type="nucleotide sequence ID" value="XM_003016482.1"/>
</dbReference>
<dbReference type="Pfam" id="PF01636">
    <property type="entry name" value="APH"/>
    <property type="match status" value="1"/>
</dbReference>
<dbReference type="GO" id="GO:0005739">
    <property type="term" value="C:mitochondrion"/>
    <property type="evidence" value="ECO:0007669"/>
    <property type="project" value="TreeGrafter"/>
</dbReference>
<protein>
    <recommendedName>
        <fullName evidence="1">Aminoglycoside phosphotransferase domain-containing protein</fullName>
    </recommendedName>
</protein>
<dbReference type="SUPFAM" id="SSF56112">
    <property type="entry name" value="Protein kinase-like (PK-like)"/>
    <property type="match status" value="1"/>
</dbReference>